<evidence type="ECO:0000313" key="1">
    <source>
        <dbReference type="EMBL" id="KAF4469797.1"/>
    </source>
</evidence>
<gene>
    <name evidence="1" type="ORF">FALBO_3303</name>
</gene>
<keyword evidence="2" id="KW-1185">Reference proteome</keyword>
<dbReference type="Proteomes" id="UP000554235">
    <property type="component" value="Unassembled WGS sequence"/>
</dbReference>
<dbReference type="EMBL" id="JAADYS010000430">
    <property type="protein sequence ID" value="KAF4469797.1"/>
    <property type="molecule type" value="Genomic_DNA"/>
</dbReference>
<comment type="caution">
    <text evidence="1">The sequence shown here is derived from an EMBL/GenBank/DDBJ whole genome shotgun (WGS) entry which is preliminary data.</text>
</comment>
<dbReference type="OrthoDB" id="4982160at2759"/>
<organism evidence="1 2">
    <name type="scientific">Fusarium albosuccineum</name>
    <dbReference type="NCBI Taxonomy" id="1237068"/>
    <lineage>
        <taxon>Eukaryota</taxon>
        <taxon>Fungi</taxon>
        <taxon>Dikarya</taxon>
        <taxon>Ascomycota</taxon>
        <taxon>Pezizomycotina</taxon>
        <taxon>Sordariomycetes</taxon>
        <taxon>Hypocreomycetidae</taxon>
        <taxon>Hypocreales</taxon>
        <taxon>Nectriaceae</taxon>
        <taxon>Fusarium</taxon>
        <taxon>Fusarium decemcellulare species complex</taxon>
    </lineage>
</organism>
<evidence type="ECO:0000313" key="2">
    <source>
        <dbReference type="Proteomes" id="UP000554235"/>
    </source>
</evidence>
<name>A0A8H4LKF1_9HYPO</name>
<accession>A0A8H4LKF1</accession>
<sequence>MADEPKAPSSRASVTILGANCKVVTPENDGKYRISSPNDNVGEIMIHNEEENPLKLQVMFHYQPTVFGLGSTIQWTLGWLRCVKPGDDEPPVENADILGCIGASTLGSPNAGGPYWDGLDLKTAKWSFGLARADKVLLSPTSDAIVVRIGVTLPGGGDIRIRSLELEYYY</sequence>
<reference evidence="1 2" key="1">
    <citation type="submission" date="2020-01" db="EMBL/GenBank/DDBJ databases">
        <title>Identification and distribution of gene clusters putatively required for synthesis of sphingolipid metabolism inhibitors in phylogenetically diverse species of the filamentous fungus Fusarium.</title>
        <authorList>
            <person name="Kim H.-S."/>
            <person name="Busman M."/>
            <person name="Brown D.W."/>
            <person name="Divon H."/>
            <person name="Uhlig S."/>
            <person name="Proctor R.H."/>
        </authorList>
    </citation>
    <scope>NUCLEOTIDE SEQUENCE [LARGE SCALE GENOMIC DNA]</scope>
    <source>
        <strain evidence="1 2">NRRL 20459</strain>
    </source>
</reference>
<dbReference type="AlphaFoldDB" id="A0A8H4LKF1"/>
<protein>
    <submittedName>
        <fullName evidence="1">Uncharacterized protein</fullName>
    </submittedName>
</protein>
<proteinExistence type="predicted"/>